<protein>
    <submittedName>
        <fullName evidence="1">Uncharacterized protein</fullName>
    </submittedName>
</protein>
<dbReference type="Proteomes" id="UP000223968">
    <property type="component" value="Unassembled WGS sequence"/>
</dbReference>
<dbReference type="AlphaFoldDB" id="A0A2B7WG85"/>
<dbReference type="PANTHER" id="PTHR36091">
    <property type="entry name" value="ALTERED INHERITANCE OF MITOCHONDRIA PROTEIN 9, MITOCHONDRIAL"/>
    <property type="match status" value="1"/>
</dbReference>
<evidence type="ECO:0000313" key="1">
    <source>
        <dbReference type="EMBL" id="PGG95745.1"/>
    </source>
</evidence>
<gene>
    <name evidence="1" type="ORF">AJ79_09898</name>
</gene>
<proteinExistence type="predicted"/>
<sequence length="283" mass="32913">MRRWTRVRFNGIGSLYYAEDTDTSFGEPLYFEEGNSVCNSRLKIGPSSNREWSDEGRRETQCDRGPWLSVLDYRRAIGNREVTAVKTLKHKPKHLAMLCGPEPLYQPTIEKKLEALHYEGPDVGDNLERPTLPAEIKSLKGEEKATALQQYMDKKAVMIAWRSLIRDKNPAQYRAIQFQRSASGNLLHLSRRIFELGEAQFFFRWQVAAMEADVERAELGVRETKRIEQRLGSLWPEKGVVEHEGYDEAKSLLRDVKKETIARYETHSGWDTETFERLWPFDE</sequence>
<dbReference type="InterPro" id="IPR051035">
    <property type="entry name" value="Mito_inheritance_9"/>
</dbReference>
<reference evidence="1 2" key="1">
    <citation type="submission" date="2017-10" db="EMBL/GenBank/DDBJ databases">
        <title>Comparative genomics in systemic dimorphic fungi from Ajellomycetaceae.</title>
        <authorList>
            <person name="Munoz J.F."/>
            <person name="Mcewen J.G."/>
            <person name="Clay O.K."/>
            <person name="Cuomo C.A."/>
        </authorList>
    </citation>
    <scope>NUCLEOTIDE SEQUENCE [LARGE SCALE GENOMIC DNA]</scope>
    <source>
        <strain evidence="1 2">UAMH5409</strain>
    </source>
</reference>
<dbReference type="PANTHER" id="PTHR36091:SF1">
    <property type="entry name" value="ALTERED INHERITANCE OF MITOCHONDRIA PROTEIN 9, MITOCHONDRIAL"/>
    <property type="match status" value="1"/>
</dbReference>
<name>A0A2B7WG85_9EURO</name>
<dbReference type="OrthoDB" id="2831558at2759"/>
<organism evidence="1 2">
    <name type="scientific">Helicocarpus griseus UAMH5409</name>
    <dbReference type="NCBI Taxonomy" id="1447875"/>
    <lineage>
        <taxon>Eukaryota</taxon>
        <taxon>Fungi</taxon>
        <taxon>Dikarya</taxon>
        <taxon>Ascomycota</taxon>
        <taxon>Pezizomycotina</taxon>
        <taxon>Eurotiomycetes</taxon>
        <taxon>Eurotiomycetidae</taxon>
        <taxon>Onygenales</taxon>
        <taxon>Ajellomycetaceae</taxon>
        <taxon>Helicocarpus</taxon>
    </lineage>
</organism>
<comment type="caution">
    <text evidence="1">The sequence shown here is derived from an EMBL/GenBank/DDBJ whole genome shotgun (WGS) entry which is preliminary data.</text>
</comment>
<accession>A0A2B7WG85</accession>
<dbReference type="GO" id="GO:0005739">
    <property type="term" value="C:mitochondrion"/>
    <property type="evidence" value="ECO:0007669"/>
    <property type="project" value="TreeGrafter"/>
</dbReference>
<dbReference type="EMBL" id="PDNB01000315">
    <property type="protein sequence ID" value="PGG95745.1"/>
    <property type="molecule type" value="Genomic_DNA"/>
</dbReference>
<dbReference type="STRING" id="1447875.A0A2B7WG85"/>
<keyword evidence="2" id="KW-1185">Reference proteome</keyword>
<evidence type="ECO:0000313" key="2">
    <source>
        <dbReference type="Proteomes" id="UP000223968"/>
    </source>
</evidence>